<proteinExistence type="predicted"/>
<evidence type="ECO:0000313" key="2">
    <source>
        <dbReference type="EMBL" id="KAK6173649.1"/>
    </source>
</evidence>
<feature type="region of interest" description="Disordered" evidence="1">
    <location>
        <begin position="550"/>
        <end position="600"/>
    </location>
</feature>
<comment type="caution">
    <text evidence="2">The sequence shown here is derived from an EMBL/GenBank/DDBJ whole genome shotgun (WGS) entry which is preliminary data.</text>
</comment>
<feature type="compositionally biased region" description="Basic and acidic residues" evidence="1">
    <location>
        <begin position="550"/>
        <end position="580"/>
    </location>
</feature>
<dbReference type="EMBL" id="JAZGQO010000011">
    <property type="protein sequence ID" value="KAK6173649.1"/>
    <property type="molecule type" value="Genomic_DNA"/>
</dbReference>
<evidence type="ECO:0000313" key="3">
    <source>
        <dbReference type="Proteomes" id="UP001347796"/>
    </source>
</evidence>
<dbReference type="AlphaFoldDB" id="A0AAN8JD54"/>
<feature type="region of interest" description="Disordered" evidence="1">
    <location>
        <begin position="504"/>
        <end position="523"/>
    </location>
</feature>
<sequence length="863" mass="96562">MEFEEFDDGPQCLGGSILAVSASPPTKMLSKSSPFYENAQCSSTLNINNTFQKKSGVKTRYMKNKKNGTDDDISNSRSPDAHSVLMKMLNEASPIKSLRNITCKDVRCKCFLRQCSPQFSRNIGLEEKNKEQCQDANGPLILKINTDSSSRGQSSEIYVPVSKTITKQRHSTDKEKGTRTTVDKELLNSVTKSVVAKPDKQIQYKDVMHMVELAKRNLEEDVHQEALGNSSAKKYQADVIRPVSKLNEGDVRLLSSGGINPPTAHLKKRTRKTLSLSTWRKRQRDEEEALQKQLSSELNSKIHEDDSKIIKNTRHPIHAMNGQQNALDNHKILHTRFSNEYRHRKLVPMECSQDLRDIQKGKATQLYSCHRTKSPQLVGDNQNVKATGSYSFSTSTPQKQKVTPNSSVTNTPTDPVKISTIPQQISFVKKDMGFPIIFSPQRRTSLESKHAGDIPLRHSSDGYIQNEQPIYASYGTVPAISQNSVKSATPIFVLPYLLVPPSTVSPFSPNPPKPLDLASKNSDLKGPTKRILVHQNSSLNKPVPFVKLEKLEDSEKIQPQKQERKAKKCADERPPFKTNHDLPQSRNSSKRKHKYVSASTEERPALPLRFHFNKTLSMESVKERQKIKFALSLELLKVEPEMSCSKAPVGKPTSCHTNYSGKERISFVPAVQVKKLDTHSCYTLQVVSLIRTKIEHESSLDSSVANLGWTPAAINRTSEGHINMVFVPKICTGLYLIEDLGTTNKTKENGHHDVRLIPFAPSLEIPDNSTALAVGRPEPSWAACVDFLKQIQQSASVHQAIMYVTGGKECSCSSVIKSSARELKDDKPLKKSKYTSIALPKCKCCQCKPRSKRKQGLNFPRSK</sequence>
<feature type="compositionally biased region" description="Polar residues" evidence="1">
    <location>
        <begin position="390"/>
        <end position="413"/>
    </location>
</feature>
<feature type="region of interest" description="Disordered" evidence="1">
    <location>
        <begin position="390"/>
        <end position="414"/>
    </location>
</feature>
<accession>A0AAN8JD54</accession>
<keyword evidence="3" id="KW-1185">Reference proteome</keyword>
<evidence type="ECO:0000256" key="1">
    <source>
        <dbReference type="SAM" id="MobiDB-lite"/>
    </source>
</evidence>
<gene>
    <name evidence="2" type="ORF">SNE40_017063</name>
</gene>
<name>A0AAN8JD54_PATCE</name>
<dbReference type="Proteomes" id="UP001347796">
    <property type="component" value="Unassembled WGS sequence"/>
</dbReference>
<protein>
    <submittedName>
        <fullName evidence="2">Uncharacterized protein</fullName>
    </submittedName>
</protein>
<reference evidence="2 3" key="1">
    <citation type="submission" date="2024-01" db="EMBL/GenBank/DDBJ databases">
        <title>The genome of the rayed Mediterranean limpet Patella caerulea (Linnaeus, 1758).</title>
        <authorList>
            <person name="Anh-Thu Weber A."/>
            <person name="Halstead-Nussloch G."/>
        </authorList>
    </citation>
    <scope>NUCLEOTIDE SEQUENCE [LARGE SCALE GENOMIC DNA]</scope>
    <source>
        <strain evidence="2">AATW-2023a</strain>
        <tissue evidence="2">Whole specimen</tissue>
    </source>
</reference>
<organism evidence="2 3">
    <name type="scientific">Patella caerulea</name>
    <name type="common">Rayed Mediterranean limpet</name>
    <dbReference type="NCBI Taxonomy" id="87958"/>
    <lineage>
        <taxon>Eukaryota</taxon>
        <taxon>Metazoa</taxon>
        <taxon>Spiralia</taxon>
        <taxon>Lophotrochozoa</taxon>
        <taxon>Mollusca</taxon>
        <taxon>Gastropoda</taxon>
        <taxon>Patellogastropoda</taxon>
        <taxon>Patelloidea</taxon>
        <taxon>Patellidae</taxon>
        <taxon>Patella</taxon>
    </lineage>
</organism>